<dbReference type="WBParaSite" id="SVE_0579700.1">
    <property type="protein sequence ID" value="SVE_0579700.1"/>
    <property type="gene ID" value="SVE_0579700"/>
</dbReference>
<keyword evidence="6" id="KW-0653">Protein transport</keyword>
<comment type="similarity">
    <text evidence="2">Belongs to the Tom20 family.</text>
</comment>
<keyword evidence="4 11" id="KW-0812">Transmembrane</keyword>
<dbReference type="AlphaFoldDB" id="A0A0K0FAE4"/>
<sequence>MSQQGSNWLFYGVMFGAAAIGTGIVLDYIRRSDPDYKNKIRQRRKNANKVIKSSTITLPSINPNNPSEIQTLFMQEVQIGEECMAAGKIDEGIDHIAVAVNLCGYPQQLLQVFQQTFPPEHFNKLIERIPVTRKLVEQIFGGNSSKVEDVTEKDNTPEIKEEVESDESGNSIEKNIELLLNGSFGSMTEDKVFTILDSKDAFSSGNESPVLVDEELD</sequence>
<dbReference type="GO" id="GO:0030943">
    <property type="term" value="F:mitochondrion targeting sequence binding"/>
    <property type="evidence" value="ECO:0007669"/>
    <property type="project" value="TreeGrafter"/>
</dbReference>
<organism evidence="12 13">
    <name type="scientific">Strongyloides venezuelensis</name>
    <name type="common">Threadworm</name>
    <dbReference type="NCBI Taxonomy" id="75913"/>
    <lineage>
        <taxon>Eukaryota</taxon>
        <taxon>Metazoa</taxon>
        <taxon>Ecdysozoa</taxon>
        <taxon>Nematoda</taxon>
        <taxon>Chromadorea</taxon>
        <taxon>Rhabditida</taxon>
        <taxon>Tylenchina</taxon>
        <taxon>Panagrolaimomorpha</taxon>
        <taxon>Strongyloidoidea</taxon>
        <taxon>Strongyloididae</taxon>
        <taxon>Strongyloides</taxon>
    </lineage>
</organism>
<dbReference type="GO" id="GO:0008320">
    <property type="term" value="F:protein transmembrane transporter activity"/>
    <property type="evidence" value="ECO:0007669"/>
    <property type="project" value="TreeGrafter"/>
</dbReference>
<dbReference type="GO" id="GO:0005742">
    <property type="term" value="C:mitochondrial outer membrane translocase complex"/>
    <property type="evidence" value="ECO:0007669"/>
    <property type="project" value="InterPro"/>
</dbReference>
<dbReference type="InterPro" id="IPR002056">
    <property type="entry name" value="MAS20"/>
</dbReference>
<dbReference type="GO" id="GO:0006605">
    <property type="term" value="P:protein targeting"/>
    <property type="evidence" value="ECO:0007669"/>
    <property type="project" value="InterPro"/>
</dbReference>
<reference evidence="12" key="1">
    <citation type="submission" date="2014-07" db="EMBL/GenBank/DDBJ databases">
        <authorList>
            <person name="Martin A.A"/>
            <person name="De Silva N."/>
        </authorList>
    </citation>
    <scope>NUCLEOTIDE SEQUENCE</scope>
</reference>
<accession>A0A0K0FAE4</accession>
<feature type="compositionally biased region" description="Basic and acidic residues" evidence="10">
    <location>
        <begin position="146"/>
        <end position="162"/>
    </location>
</feature>
<evidence type="ECO:0000256" key="8">
    <source>
        <dbReference type="ARBA" id="ARBA00023128"/>
    </source>
</evidence>
<protein>
    <submittedName>
        <fullName evidence="13">Mitochondrial import receptor subunit TOM20 homolog (inferred by orthology to a C. elegans protein)</fullName>
    </submittedName>
</protein>
<dbReference type="STRING" id="75913.A0A0K0FAE4"/>
<evidence type="ECO:0000256" key="2">
    <source>
        <dbReference type="ARBA" id="ARBA00005792"/>
    </source>
</evidence>
<dbReference type="Proteomes" id="UP000035680">
    <property type="component" value="Unassembled WGS sequence"/>
</dbReference>
<evidence type="ECO:0000256" key="6">
    <source>
        <dbReference type="ARBA" id="ARBA00022927"/>
    </source>
</evidence>
<keyword evidence="9 11" id="KW-0472">Membrane</keyword>
<comment type="subcellular location">
    <subcellularLocation>
        <location evidence="1">Mitochondrion outer membrane</location>
        <topology evidence="1">Single-pass membrane protein</topology>
    </subcellularLocation>
</comment>
<evidence type="ECO:0000256" key="5">
    <source>
        <dbReference type="ARBA" id="ARBA00022787"/>
    </source>
</evidence>
<dbReference type="GO" id="GO:0030150">
    <property type="term" value="P:protein import into mitochondrial matrix"/>
    <property type="evidence" value="ECO:0007669"/>
    <property type="project" value="TreeGrafter"/>
</dbReference>
<evidence type="ECO:0000256" key="9">
    <source>
        <dbReference type="ARBA" id="ARBA00023136"/>
    </source>
</evidence>
<dbReference type="PANTHER" id="PTHR12430:SF0">
    <property type="entry name" value="TRANSLOCASE OF OUTER MITOCHONDRIAL MEMBRANE 20"/>
    <property type="match status" value="1"/>
</dbReference>
<proteinExistence type="inferred from homology"/>
<dbReference type="Pfam" id="PF02064">
    <property type="entry name" value="MAS20"/>
    <property type="match status" value="1"/>
</dbReference>
<evidence type="ECO:0000313" key="12">
    <source>
        <dbReference type="Proteomes" id="UP000035680"/>
    </source>
</evidence>
<dbReference type="PANTHER" id="PTHR12430">
    <property type="entry name" value="MITOCHONDRIAL IMPORT RECEPTOR SUBUNIT TOM20"/>
    <property type="match status" value="1"/>
</dbReference>
<keyword evidence="12" id="KW-1185">Reference proteome</keyword>
<dbReference type="GO" id="GO:0016031">
    <property type="term" value="P:tRNA import into mitochondrion"/>
    <property type="evidence" value="ECO:0007669"/>
    <property type="project" value="TreeGrafter"/>
</dbReference>
<feature type="region of interest" description="Disordered" evidence="10">
    <location>
        <begin position="146"/>
        <end position="170"/>
    </location>
</feature>
<keyword evidence="3" id="KW-0813">Transport</keyword>
<evidence type="ECO:0000256" key="11">
    <source>
        <dbReference type="SAM" id="Phobius"/>
    </source>
</evidence>
<dbReference type="InterPro" id="IPR023392">
    <property type="entry name" value="Tom20_dom_sf"/>
</dbReference>
<name>A0A0K0FAE4_STRVS</name>
<feature type="transmembrane region" description="Helical" evidence="11">
    <location>
        <begin position="6"/>
        <end position="29"/>
    </location>
</feature>
<dbReference type="InterPro" id="IPR022422">
    <property type="entry name" value="MAS20_rcpt_metazoan"/>
</dbReference>
<keyword evidence="7 11" id="KW-1133">Transmembrane helix</keyword>
<keyword evidence="8" id="KW-0496">Mitochondrion</keyword>
<dbReference type="SUPFAM" id="SSF47157">
    <property type="entry name" value="Mitochondrial import receptor subunit Tom20"/>
    <property type="match status" value="1"/>
</dbReference>
<evidence type="ECO:0000256" key="1">
    <source>
        <dbReference type="ARBA" id="ARBA00004572"/>
    </source>
</evidence>
<keyword evidence="5" id="KW-1000">Mitochondrion outer membrane</keyword>
<dbReference type="Gene3D" id="1.20.960.10">
    <property type="entry name" value="Mitochondrial outer membrane translocase complex, subunit Tom20 domain"/>
    <property type="match status" value="1"/>
</dbReference>
<dbReference type="PRINTS" id="PR01989">
    <property type="entry name" value="EUOM20RECPTR"/>
</dbReference>
<evidence type="ECO:0000256" key="10">
    <source>
        <dbReference type="SAM" id="MobiDB-lite"/>
    </source>
</evidence>
<evidence type="ECO:0000256" key="3">
    <source>
        <dbReference type="ARBA" id="ARBA00022448"/>
    </source>
</evidence>
<evidence type="ECO:0000313" key="13">
    <source>
        <dbReference type="WBParaSite" id="SVE_0579700.1"/>
    </source>
</evidence>
<dbReference type="GO" id="GO:0006886">
    <property type="term" value="P:intracellular protein transport"/>
    <property type="evidence" value="ECO:0007669"/>
    <property type="project" value="InterPro"/>
</dbReference>
<reference evidence="13" key="2">
    <citation type="submission" date="2015-08" db="UniProtKB">
        <authorList>
            <consortium name="WormBaseParasite"/>
        </authorList>
    </citation>
    <scope>IDENTIFICATION</scope>
</reference>
<evidence type="ECO:0000256" key="7">
    <source>
        <dbReference type="ARBA" id="ARBA00022989"/>
    </source>
</evidence>
<evidence type="ECO:0000256" key="4">
    <source>
        <dbReference type="ARBA" id="ARBA00022692"/>
    </source>
</evidence>
<dbReference type="PRINTS" id="PR00351">
    <property type="entry name" value="OM20RECEPTOR"/>
</dbReference>